<evidence type="ECO:0000313" key="1">
    <source>
        <dbReference type="EMBL" id="KAF2501644.1"/>
    </source>
</evidence>
<sequence>MGGNTLTIGGDDYRILQMKTTGNPDTIQYEKHMEHQFTRTNHLDEFHTDFNRRSDNLLNISASSLDGKMIAVGVGKGVILYQADVNPESFPMPYSTDSHPFDRVRNIIVAPTNDILLIIEENGDIWIWRIHPGRLERTFKILGPDWGIYNYLLNAAFFPDGNTILMAWQNKVDFWDLRNRSKAPLKLHSFEVFETSYAIETDVGIESIVPASPSFLGPIDTQFQFNMGSARLSLVSGQKRALLCSAHYPLERHPWVKLWDVRSCLERFARRDPMYFSHRRLDSHQLDLTVTKGTAFLGKYIWKQEDIQRNSKFVATRSLCCSLCAREFLELHANESSKLLIAANFNLATQIYSNSASGIVQVLELDEHGLSIKHDVVHHDPYPSFCSHLAVRYSAAENSINLAYSSSMDLFLCKIQGSEKKASVHFMPSSAPPPEEKLAFGRDGTTIETSTKTIIVSTMSSQRKQRRRVTLRDHWLYVNGRPTVWLPSDSMPKGGSVWAEDTFVFVNKGDNLDVWTFDMDAALRHQKACEAQYPSALRLDDIDYEVVSGEEQELKSCRECQAIGRGTKCFNEDPRDRPQSFP</sequence>
<dbReference type="AlphaFoldDB" id="A0A6A6RB17"/>
<dbReference type="SUPFAM" id="SSF101908">
    <property type="entry name" value="Putative isomerase YbhE"/>
    <property type="match status" value="1"/>
</dbReference>
<dbReference type="EMBL" id="MU004182">
    <property type="protein sequence ID" value="KAF2501644.1"/>
    <property type="molecule type" value="Genomic_DNA"/>
</dbReference>
<gene>
    <name evidence="1" type="ORF">BU16DRAFT_534291</name>
</gene>
<proteinExistence type="predicted"/>
<dbReference type="Gene3D" id="2.130.10.10">
    <property type="entry name" value="YVTN repeat-like/Quinoprotein amine dehydrogenase"/>
    <property type="match status" value="1"/>
</dbReference>
<keyword evidence="2" id="KW-1185">Reference proteome</keyword>
<organism evidence="1 2">
    <name type="scientific">Lophium mytilinum</name>
    <dbReference type="NCBI Taxonomy" id="390894"/>
    <lineage>
        <taxon>Eukaryota</taxon>
        <taxon>Fungi</taxon>
        <taxon>Dikarya</taxon>
        <taxon>Ascomycota</taxon>
        <taxon>Pezizomycotina</taxon>
        <taxon>Dothideomycetes</taxon>
        <taxon>Pleosporomycetidae</taxon>
        <taxon>Mytilinidiales</taxon>
        <taxon>Mytilinidiaceae</taxon>
        <taxon>Lophium</taxon>
    </lineage>
</organism>
<evidence type="ECO:0000313" key="2">
    <source>
        <dbReference type="Proteomes" id="UP000799750"/>
    </source>
</evidence>
<dbReference type="InterPro" id="IPR015943">
    <property type="entry name" value="WD40/YVTN_repeat-like_dom_sf"/>
</dbReference>
<accession>A0A6A6RB17</accession>
<protein>
    <submittedName>
        <fullName evidence="1">Uncharacterized protein</fullName>
    </submittedName>
</protein>
<reference evidence="1" key="1">
    <citation type="journal article" date="2020" name="Stud. Mycol.">
        <title>101 Dothideomycetes genomes: a test case for predicting lifestyles and emergence of pathogens.</title>
        <authorList>
            <person name="Haridas S."/>
            <person name="Albert R."/>
            <person name="Binder M."/>
            <person name="Bloem J."/>
            <person name="Labutti K."/>
            <person name="Salamov A."/>
            <person name="Andreopoulos B."/>
            <person name="Baker S."/>
            <person name="Barry K."/>
            <person name="Bills G."/>
            <person name="Bluhm B."/>
            <person name="Cannon C."/>
            <person name="Castanera R."/>
            <person name="Culley D."/>
            <person name="Daum C."/>
            <person name="Ezra D."/>
            <person name="Gonzalez J."/>
            <person name="Henrissat B."/>
            <person name="Kuo A."/>
            <person name="Liang C."/>
            <person name="Lipzen A."/>
            <person name="Lutzoni F."/>
            <person name="Magnuson J."/>
            <person name="Mondo S."/>
            <person name="Nolan M."/>
            <person name="Ohm R."/>
            <person name="Pangilinan J."/>
            <person name="Park H.-J."/>
            <person name="Ramirez L."/>
            <person name="Alfaro M."/>
            <person name="Sun H."/>
            <person name="Tritt A."/>
            <person name="Yoshinaga Y."/>
            <person name="Zwiers L.-H."/>
            <person name="Turgeon B."/>
            <person name="Goodwin S."/>
            <person name="Spatafora J."/>
            <person name="Crous P."/>
            <person name="Grigoriev I."/>
        </authorList>
    </citation>
    <scope>NUCLEOTIDE SEQUENCE</scope>
    <source>
        <strain evidence="1">CBS 269.34</strain>
    </source>
</reference>
<name>A0A6A6RB17_9PEZI</name>
<dbReference type="Proteomes" id="UP000799750">
    <property type="component" value="Unassembled WGS sequence"/>
</dbReference>